<evidence type="ECO:0000256" key="5">
    <source>
        <dbReference type="ARBA" id="ARBA00022692"/>
    </source>
</evidence>
<comment type="subcellular location">
    <subcellularLocation>
        <location evidence="2">Membrane</location>
    </subcellularLocation>
</comment>
<dbReference type="InterPro" id="IPR050364">
    <property type="entry name" value="Cytochrome_P450_fung"/>
</dbReference>
<keyword evidence="13" id="KW-1185">Reference proteome</keyword>
<dbReference type="AlphaFoldDB" id="A0A4V3XIQ5"/>
<proteinExistence type="inferred from homology"/>
<keyword evidence="6" id="KW-0479">Metal-binding</keyword>
<evidence type="ECO:0000256" key="4">
    <source>
        <dbReference type="ARBA" id="ARBA00022617"/>
    </source>
</evidence>
<dbReference type="EMBL" id="SGPM01000094">
    <property type="protein sequence ID" value="THH30093.1"/>
    <property type="molecule type" value="Genomic_DNA"/>
</dbReference>
<dbReference type="GO" id="GO:0004497">
    <property type="term" value="F:monooxygenase activity"/>
    <property type="evidence" value="ECO:0007669"/>
    <property type="project" value="UniProtKB-KW"/>
</dbReference>
<evidence type="ECO:0000256" key="6">
    <source>
        <dbReference type="ARBA" id="ARBA00022723"/>
    </source>
</evidence>
<evidence type="ECO:0000256" key="8">
    <source>
        <dbReference type="ARBA" id="ARBA00023002"/>
    </source>
</evidence>
<organism evidence="12 13">
    <name type="scientific">Antrodiella citrinella</name>
    <dbReference type="NCBI Taxonomy" id="2447956"/>
    <lineage>
        <taxon>Eukaryota</taxon>
        <taxon>Fungi</taxon>
        <taxon>Dikarya</taxon>
        <taxon>Basidiomycota</taxon>
        <taxon>Agaricomycotina</taxon>
        <taxon>Agaricomycetes</taxon>
        <taxon>Polyporales</taxon>
        <taxon>Steccherinaceae</taxon>
        <taxon>Antrodiella</taxon>
    </lineage>
</organism>
<name>A0A4V3XIQ5_9APHY</name>
<dbReference type="SUPFAM" id="SSF48264">
    <property type="entry name" value="Cytochrome P450"/>
    <property type="match status" value="1"/>
</dbReference>
<comment type="cofactor">
    <cofactor evidence="1">
        <name>heme</name>
        <dbReference type="ChEBI" id="CHEBI:30413"/>
    </cofactor>
</comment>
<evidence type="ECO:0000313" key="13">
    <source>
        <dbReference type="Proteomes" id="UP000308730"/>
    </source>
</evidence>
<dbReference type="GO" id="GO:0020037">
    <property type="term" value="F:heme binding"/>
    <property type="evidence" value="ECO:0007669"/>
    <property type="project" value="InterPro"/>
</dbReference>
<accession>A0A4V3XIQ5</accession>
<dbReference type="Gene3D" id="1.10.630.10">
    <property type="entry name" value="Cytochrome P450"/>
    <property type="match status" value="1"/>
</dbReference>
<keyword evidence="11" id="KW-0472">Membrane</keyword>
<dbReference type="PANTHER" id="PTHR46300">
    <property type="entry name" value="P450, PUTATIVE (EUROFUNG)-RELATED-RELATED"/>
    <property type="match status" value="1"/>
</dbReference>
<dbReference type="PANTHER" id="PTHR46300:SF2">
    <property type="entry name" value="CYTOCHROME P450 MONOOXYGENASE ALNH-RELATED"/>
    <property type="match status" value="1"/>
</dbReference>
<dbReference type="GO" id="GO:0016705">
    <property type="term" value="F:oxidoreductase activity, acting on paired donors, with incorporation or reduction of molecular oxygen"/>
    <property type="evidence" value="ECO:0007669"/>
    <property type="project" value="InterPro"/>
</dbReference>
<evidence type="ECO:0000256" key="3">
    <source>
        <dbReference type="ARBA" id="ARBA00010617"/>
    </source>
</evidence>
<dbReference type="GO" id="GO:0005506">
    <property type="term" value="F:iron ion binding"/>
    <property type="evidence" value="ECO:0007669"/>
    <property type="project" value="InterPro"/>
</dbReference>
<evidence type="ECO:0000313" key="12">
    <source>
        <dbReference type="EMBL" id="THH30093.1"/>
    </source>
</evidence>
<evidence type="ECO:0000256" key="2">
    <source>
        <dbReference type="ARBA" id="ARBA00004370"/>
    </source>
</evidence>
<evidence type="ECO:0000256" key="1">
    <source>
        <dbReference type="ARBA" id="ARBA00001971"/>
    </source>
</evidence>
<comment type="caution">
    <text evidence="12">The sequence shown here is derived from an EMBL/GenBank/DDBJ whole genome shotgun (WGS) entry which is preliminary data.</text>
</comment>
<protein>
    <submittedName>
        <fullName evidence="12">Uncharacterized protein</fullName>
    </submittedName>
</protein>
<evidence type="ECO:0000256" key="9">
    <source>
        <dbReference type="ARBA" id="ARBA00023004"/>
    </source>
</evidence>
<dbReference type="OrthoDB" id="1103324at2759"/>
<keyword evidence="8" id="KW-0560">Oxidoreductase</keyword>
<reference evidence="12 13" key="1">
    <citation type="submission" date="2019-02" db="EMBL/GenBank/DDBJ databases">
        <title>Genome sequencing of the rare red list fungi Antrodiella citrinella (Flaviporus citrinellus).</title>
        <authorList>
            <person name="Buettner E."/>
            <person name="Kellner H."/>
        </authorList>
    </citation>
    <scope>NUCLEOTIDE SEQUENCE [LARGE SCALE GENOMIC DNA]</scope>
    <source>
        <strain evidence="12 13">DSM 108506</strain>
    </source>
</reference>
<evidence type="ECO:0000256" key="10">
    <source>
        <dbReference type="ARBA" id="ARBA00023033"/>
    </source>
</evidence>
<dbReference type="InterPro" id="IPR036396">
    <property type="entry name" value="Cyt_P450_sf"/>
</dbReference>
<keyword evidence="9" id="KW-0408">Iron</keyword>
<gene>
    <name evidence="12" type="ORF">EUX98_g4090</name>
</gene>
<dbReference type="Proteomes" id="UP000308730">
    <property type="component" value="Unassembled WGS sequence"/>
</dbReference>
<comment type="similarity">
    <text evidence="3">Belongs to the cytochrome P450 family.</text>
</comment>
<keyword evidence="7" id="KW-1133">Transmembrane helix</keyword>
<evidence type="ECO:0000256" key="11">
    <source>
        <dbReference type="ARBA" id="ARBA00023136"/>
    </source>
</evidence>
<keyword evidence="10" id="KW-0503">Monooxygenase</keyword>
<evidence type="ECO:0000256" key="7">
    <source>
        <dbReference type="ARBA" id="ARBA00022989"/>
    </source>
</evidence>
<dbReference type="GO" id="GO:0016020">
    <property type="term" value="C:membrane"/>
    <property type="evidence" value="ECO:0007669"/>
    <property type="project" value="UniProtKB-SubCell"/>
</dbReference>
<keyword evidence="4" id="KW-0349">Heme</keyword>
<keyword evidence="5" id="KW-0812">Transmembrane</keyword>
<sequence>MVRELLDKRSGSTANRSPMHLAEVALEGLNFGFRPYDATLKNMRRSISKLLSKEGCSEHMRIQQAEVSQLMYDLLKRPEAYYTHVEHSSLSAIFAVVFGIRCPRLESSPIPQLTGLQDDLDEFLSPGHHPPLDLLPILKHVPERWAEWTSISRDLKNRHRELYYDLFEACERRIQTDAQNGCFAEQLLLEQDKYGLTRDMVA</sequence>